<keyword evidence="1" id="KW-0418">Kinase</keyword>
<sequence length="37" mass="3757">MPTGHIPALAVVPGGSANVAARSLGFRRTRSLPPTNS</sequence>
<keyword evidence="1" id="KW-0808">Transferase</keyword>
<dbReference type="GO" id="GO:0016301">
    <property type="term" value="F:kinase activity"/>
    <property type="evidence" value="ECO:0007669"/>
    <property type="project" value="UniProtKB-KW"/>
</dbReference>
<comment type="caution">
    <text evidence="1">The sequence shown here is derived from an EMBL/GenBank/DDBJ whole genome shotgun (WGS) entry which is preliminary data.</text>
</comment>
<reference evidence="1" key="1">
    <citation type="submission" date="2014-01" db="EMBL/GenBank/DDBJ databases">
        <authorList>
            <person name="Brown-Elliot B."/>
            <person name="Wallace R."/>
            <person name="Lenaerts A."/>
            <person name="Ordway D."/>
            <person name="DeGroote M.A."/>
            <person name="Parker T."/>
            <person name="Sizemore C."/>
            <person name="Tallon L.J."/>
            <person name="Sadzewicz L.K."/>
            <person name="Sengamalay N."/>
            <person name="Fraser C.M."/>
            <person name="Hine E."/>
            <person name="Shefchek K.A."/>
            <person name="Das S.P."/>
            <person name="Tettelin H."/>
        </authorList>
    </citation>
    <scope>NUCLEOTIDE SEQUENCE [LARGE SCALE GENOMIC DNA]</scope>
    <source>
        <strain evidence="1">4042</strain>
    </source>
</reference>
<protein>
    <submittedName>
        <fullName evidence="1">Diacylglycerol kinase catalytic domain protein</fullName>
    </submittedName>
</protein>
<proteinExistence type="predicted"/>
<evidence type="ECO:0000313" key="1">
    <source>
        <dbReference type="EMBL" id="EUA06588.1"/>
    </source>
</evidence>
<dbReference type="PATRIC" id="fig|1299334.3.peg.9775"/>
<organism evidence="1">
    <name type="scientific">Mycobacterium xenopi 4042</name>
    <dbReference type="NCBI Taxonomy" id="1299334"/>
    <lineage>
        <taxon>Bacteria</taxon>
        <taxon>Bacillati</taxon>
        <taxon>Actinomycetota</taxon>
        <taxon>Actinomycetes</taxon>
        <taxon>Mycobacteriales</taxon>
        <taxon>Mycobacteriaceae</taxon>
        <taxon>Mycobacterium</taxon>
    </lineage>
</organism>
<dbReference type="AlphaFoldDB" id="X7YJ76"/>
<gene>
    <name evidence="1" type="ORF">I553_0184</name>
</gene>
<dbReference type="EMBL" id="JAOB01000093">
    <property type="protein sequence ID" value="EUA06588.1"/>
    <property type="molecule type" value="Genomic_DNA"/>
</dbReference>
<name>X7YJ76_MYCXE</name>
<accession>X7YJ76</accession>